<name>A0ABP8TKM5_9ACTN</name>
<dbReference type="Gene3D" id="1.10.10.10">
    <property type="entry name" value="Winged helix-like DNA-binding domain superfamily/Winged helix DNA-binding domain"/>
    <property type="match status" value="1"/>
</dbReference>
<dbReference type="InterPro" id="IPR036390">
    <property type="entry name" value="WH_DNA-bd_sf"/>
</dbReference>
<dbReference type="Pfam" id="PF01047">
    <property type="entry name" value="MarR"/>
    <property type="match status" value="1"/>
</dbReference>
<dbReference type="SUPFAM" id="SSF46785">
    <property type="entry name" value="Winged helix' DNA-binding domain"/>
    <property type="match status" value="1"/>
</dbReference>
<accession>A0ABP8TKM5</accession>
<feature type="domain" description="HTH marR-type" evidence="1">
    <location>
        <begin position="8"/>
        <end position="145"/>
    </location>
</feature>
<comment type="caution">
    <text evidence="2">The sequence shown here is derived from an EMBL/GenBank/DDBJ whole genome shotgun (WGS) entry which is preliminary data.</text>
</comment>
<dbReference type="SMART" id="SM00347">
    <property type="entry name" value="HTH_MARR"/>
    <property type="match status" value="1"/>
</dbReference>
<dbReference type="Proteomes" id="UP001500212">
    <property type="component" value="Unassembled WGS sequence"/>
</dbReference>
<reference evidence="3" key="1">
    <citation type="journal article" date="2019" name="Int. J. Syst. Evol. Microbiol.">
        <title>The Global Catalogue of Microorganisms (GCM) 10K type strain sequencing project: providing services to taxonomists for standard genome sequencing and annotation.</title>
        <authorList>
            <consortium name="The Broad Institute Genomics Platform"/>
            <consortium name="The Broad Institute Genome Sequencing Center for Infectious Disease"/>
            <person name="Wu L."/>
            <person name="Ma J."/>
        </authorList>
    </citation>
    <scope>NUCLEOTIDE SEQUENCE [LARGE SCALE GENOMIC DNA]</scope>
    <source>
        <strain evidence="3">JCM 17938</strain>
    </source>
</reference>
<dbReference type="InterPro" id="IPR000835">
    <property type="entry name" value="HTH_MarR-typ"/>
</dbReference>
<dbReference type="PANTHER" id="PTHR33164:SF57">
    <property type="entry name" value="MARR-FAMILY TRANSCRIPTIONAL REGULATOR"/>
    <property type="match status" value="1"/>
</dbReference>
<organism evidence="2 3">
    <name type="scientific">Actinoallomurus liliacearum</name>
    <dbReference type="NCBI Taxonomy" id="1080073"/>
    <lineage>
        <taxon>Bacteria</taxon>
        <taxon>Bacillati</taxon>
        <taxon>Actinomycetota</taxon>
        <taxon>Actinomycetes</taxon>
        <taxon>Streptosporangiales</taxon>
        <taxon>Thermomonosporaceae</taxon>
        <taxon>Actinoallomurus</taxon>
    </lineage>
</organism>
<proteinExistence type="predicted"/>
<protein>
    <submittedName>
        <fullName evidence="2">MarR family winged helix-turn-helix transcriptional regulator</fullName>
    </submittedName>
</protein>
<evidence type="ECO:0000313" key="2">
    <source>
        <dbReference type="EMBL" id="GAA4610610.1"/>
    </source>
</evidence>
<dbReference type="PROSITE" id="PS50995">
    <property type="entry name" value="HTH_MARR_2"/>
    <property type="match status" value="1"/>
</dbReference>
<keyword evidence="3" id="KW-1185">Reference proteome</keyword>
<dbReference type="EMBL" id="BAABHJ010000012">
    <property type="protein sequence ID" value="GAA4610610.1"/>
    <property type="molecule type" value="Genomic_DNA"/>
</dbReference>
<dbReference type="InterPro" id="IPR036388">
    <property type="entry name" value="WH-like_DNA-bd_sf"/>
</dbReference>
<dbReference type="InterPro" id="IPR039422">
    <property type="entry name" value="MarR/SlyA-like"/>
</dbReference>
<dbReference type="PANTHER" id="PTHR33164">
    <property type="entry name" value="TRANSCRIPTIONAL REGULATOR, MARR FAMILY"/>
    <property type="match status" value="1"/>
</dbReference>
<evidence type="ECO:0000259" key="1">
    <source>
        <dbReference type="PROSITE" id="PS50995"/>
    </source>
</evidence>
<evidence type="ECO:0000313" key="3">
    <source>
        <dbReference type="Proteomes" id="UP001500212"/>
    </source>
</evidence>
<dbReference type="PRINTS" id="PR00598">
    <property type="entry name" value="HTHMARR"/>
</dbReference>
<gene>
    <name evidence="2" type="ORF">GCM10023195_44090</name>
</gene>
<sequence>MTVESDALTGLLPRMTRLSATLSRGQLFEHATAAAGLALDRPAVTILLVLHMADRPLRVGEIAARMQVVGPHVTRQLQGLEREGLVERLADPDDQRARLITLTEPGRERISGYLRVVNGWFADALSDWSDEDQRDLVRLFGRMVDDLSAHLDAVVGKGGAAG</sequence>
<dbReference type="RefSeq" id="WP_345357334.1">
    <property type="nucleotide sequence ID" value="NZ_BAABHJ010000012.1"/>
</dbReference>